<dbReference type="AlphaFoldDB" id="A0A0S7XR57"/>
<proteinExistence type="inferred from homology"/>
<dbReference type="InterPro" id="IPR002347">
    <property type="entry name" value="SDR_fam"/>
</dbReference>
<dbReference type="Proteomes" id="UP000051861">
    <property type="component" value="Unassembled WGS sequence"/>
</dbReference>
<dbReference type="Gene3D" id="3.40.50.720">
    <property type="entry name" value="NAD(P)-binding Rossmann-like Domain"/>
    <property type="match status" value="1"/>
</dbReference>
<dbReference type="Pfam" id="PF13561">
    <property type="entry name" value="adh_short_C2"/>
    <property type="match status" value="1"/>
</dbReference>
<dbReference type="PROSITE" id="PS00061">
    <property type="entry name" value="ADH_SHORT"/>
    <property type="match status" value="1"/>
</dbReference>
<keyword evidence="2" id="KW-0560">Oxidoreductase</keyword>
<gene>
    <name evidence="3" type="ORF">AMJ44_11935</name>
</gene>
<evidence type="ECO:0008006" key="5">
    <source>
        <dbReference type="Google" id="ProtNLM"/>
    </source>
</evidence>
<dbReference type="PRINTS" id="PR00080">
    <property type="entry name" value="SDRFAMILY"/>
</dbReference>
<dbReference type="InterPro" id="IPR036291">
    <property type="entry name" value="NAD(P)-bd_dom_sf"/>
</dbReference>
<dbReference type="EMBL" id="LIZX01000158">
    <property type="protein sequence ID" value="KPJ64906.1"/>
    <property type="molecule type" value="Genomic_DNA"/>
</dbReference>
<dbReference type="SUPFAM" id="SSF51735">
    <property type="entry name" value="NAD(P)-binding Rossmann-fold domains"/>
    <property type="match status" value="1"/>
</dbReference>
<sequence length="246" mass="27088">MERLSEVIIVSGGSRGLGAAIVQDLLQGGYRVATFSRSRTPFIDECFDKYSEKDLFYWEKRDGSEVKDIRAFVETVGKKFNGIDGLINNAGLHAEGIFTVFPDREVDRLIDLNIKGAFYLTQACLKYMLLKGSGKVITISSIIGIRGFKGLAVYGATKAALDGFTRALAREFGSYNIRVNAIAPGYLKTDMTKNMPQEQLNQIIRRTPLKRLGVGEDITGIVRFLLSPEAKFLTGQTIVVDGGLTC</sequence>
<dbReference type="PRINTS" id="PR00081">
    <property type="entry name" value="GDHRDH"/>
</dbReference>
<dbReference type="PANTHER" id="PTHR42760">
    <property type="entry name" value="SHORT-CHAIN DEHYDROGENASES/REDUCTASES FAMILY MEMBER"/>
    <property type="match status" value="1"/>
</dbReference>
<comment type="similarity">
    <text evidence="1">Belongs to the short-chain dehydrogenases/reductases (SDR) family.</text>
</comment>
<reference evidence="3 4" key="1">
    <citation type="journal article" date="2015" name="Microbiome">
        <title>Genomic resolution of linkages in carbon, nitrogen, and sulfur cycling among widespread estuary sediment bacteria.</title>
        <authorList>
            <person name="Baker B.J."/>
            <person name="Lazar C.S."/>
            <person name="Teske A.P."/>
            <person name="Dick G.J."/>
        </authorList>
    </citation>
    <scope>NUCLEOTIDE SEQUENCE [LARGE SCALE GENOMIC DNA]</scope>
    <source>
        <strain evidence="3">DG_54_3</strain>
    </source>
</reference>
<dbReference type="InterPro" id="IPR020904">
    <property type="entry name" value="Sc_DH/Rdtase_CS"/>
</dbReference>
<name>A0A0S7XR57_UNCSA</name>
<dbReference type="GO" id="GO:0030497">
    <property type="term" value="P:fatty acid elongation"/>
    <property type="evidence" value="ECO:0007669"/>
    <property type="project" value="TreeGrafter"/>
</dbReference>
<organism evidence="3 4">
    <name type="scientific">candidate division WOR-1 bacterium DG_54_3</name>
    <dbReference type="NCBI Taxonomy" id="1703775"/>
    <lineage>
        <taxon>Bacteria</taxon>
        <taxon>Bacillati</taxon>
        <taxon>Saganbacteria</taxon>
    </lineage>
</organism>
<comment type="caution">
    <text evidence="3">The sequence shown here is derived from an EMBL/GenBank/DDBJ whole genome shotgun (WGS) entry which is preliminary data.</text>
</comment>
<dbReference type="FunFam" id="3.40.50.720:FF:000173">
    <property type="entry name" value="3-oxoacyl-[acyl-carrier protein] reductase"/>
    <property type="match status" value="1"/>
</dbReference>
<accession>A0A0S7XR57</accession>
<protein>
    <recommendedName>
        <fullName evidence="5">3-oxoacyl-ACP reductase</fullName>
    </recommendedName>
</protein>
<dbReference type="PANTHER" id="PTHR42760:SF40">
    <property type="entry name" value="3-OXOACYL-[ACYL-CARRIER-PROTEIN] REDUCTASE, CHLOROPLASTIC"/>
    <property type="match status" value="1"/>
</dbReference>
<dbReference type="GO" id="GO:0016616">
    <property type="term" value="F:oxidoreductase activity, acting on the CH-OH group of donors, NAD or NADP as acceptor"/>
    <property type="evidence" value="ECO:0007669"/>
    <property type="project" value="TreeGrafter"/>
</dbReference>
<evidence type="ECO:0000313" key="3">
    <source>
        <dbReference type="EMBL" id="KPJ64906.1"/>
    </source>
</evidence>
<evidence type="ECO:0000256" key="1">
    <source>
        <dbReference type="ARBA" id="ARBA00006484"/>
    </source>
</evidence>
<evidence type="ECO:0000313" key="4">
    <source>
        <dbReference type="Proteomes" id="UP000051861"/>
    </source>
</evidence>
<evidence type="ECO:0000256" key="2">
    <source>
        <dbReference type="ARBA" id="ARBA00023002"/>
    </source>
</evidence>